<dbReference type="Pfam" id="PF01565">
    <property type="entry name" value="FAD_binding_4"/>
    <property type="match status" value="1"/>
</dbReference>
<name>A0A6L9XUY7_9MICO</name>
<dbReference type="Gene3D" id="3.30.70.2520">
    <property type="match status" value="1"/>
</dbReference>
<evidence type="ECO:0000313" key="3">
    <source>
        <dbReference type="EMBL" id="NEN04874.1"/>
    </source>
</evidence>
<organism evidence="3 4">
    <name type="scientific">Leifsonia tongyongensis</name>
    <dbReference type="NCBI Taxonomy" id="1268043"/>
    <lineage>
        <taxon>Bacteria</taxon>
        <taxon>Bacillati</taxon>
        <taxon>Actinomycetota</taxon>
        <taxon>Actinomycetes</taxon>
        <taxon>Micrococcales</taxon>
        <taxon>Microbacteriaceae</taxon>
        <taxon>Leifsonia</taxon>
    </lineage>
</organism>
<dbReference type="Pfam" id="PF04030">
    <property type="entry name" value="ALO"/>
    <property type="match status" value="1"/>
</dbReference>
<dbReference type="Gene3D" id="1.10.45.10">
    <property type="entry name" value="Vanillyl-alcohol Oxidase, Chain A, domain 4"/>
    <property type="match status" value="1"/>
</dbReference>
<dbReference type="InterPro" id="IPR036318">
    <property type="entry name" value="FAD-bd_PCMH-like_sf"/>
</dbReference>
<dbReference type="RefSeq" id="WP_163287961.1">
    <property type="nucleotide sequence ID" value="NZ_JAAGWY010000001.1"/>
</dbReference>
<evidence type="ECO:0000313" key="4">
    <source>
        <dbReference type="Proteomes" id="UP000474967"/>
    </source>
</evidence>
<accession>A0A6L9XUY7</accession>
<dbReference type="InterPro" id="IPR006094">
    <property type="entry name" value="Oxid_FAD_bind_N"/>
</dbReference>
<dbReference type="InterPro" id="IPR016167">
    <property type="entry name" value="FAD-bd_PCMH_sub1"/>
</dbReference>
<keyword evidence="4" id="KW-1185">Reference proteome</keyword>
<dbReference type="Gene3D" id="3.30.465.10">
    <property type="match status" value="1"/>
</dbReference>
<sequence length="413" mass="44522">MGELNWAGNYEYRAARIAAPGSLDDLREAIGSATKVRALGSRHSFNALADSAELLVSTAALPPAVRIDEQQRTVTVGGGMRYGDVARHLQEAGWALHNLASLPHISVAGAVATATHGSGDRNGNLATAVRGLRILRADGELVDLRRGEPGFDGAVVSLGALGVVVEVTLDIEPSFDASQRLFAGLPWEAVATQFDSITSSAYSVSLFTTWDEPTVALAWVKERADAPSGIEDDFFGASALTTPRHMIETMDVRNTTEQLGVAGPWNERLPHFRFEFTPSNGAEIQSEYLVPRARIGEAIEGVRRIAAVVAPLLLVSEIRTVAADELWLSSAYGTDVVGLHFTWVRDQAGVEAVLPALEAVLLPLGARPHWGKLYLDRDGIVPSLYPRLDAFRSLARTFDPEGVFTNAFVARYL</sequence>
<dbReference type="SUPFAM" id="SSF56176">
    <property type="entry name" value="FAD-binding/transporter-associated domain-like"/>
    <property type="match status" value="1"/>
</dbReference>
<dbReference type="InterPro" id="IPR007173">
    <property type="entry name" value="ALO_C"/>
</dbReference>
<dbReference type="GO" id="GO:0071949">
    <property type="term" value="F:FAD binding"/>
    <property type="evidence" value="ECO:0007669"/>
    <property type="project" value="InterPro"/>
</dbReference>
<gene>
    <name evidence="3" type="ORF">G3T36_03220</name>
</gene>
<dbReference type="PANTHER" id="PTHR43762">
    <property type="entry name" value="L-GULONOLACTONE OXIDASE"/>
    <property type="match status" value="1"/>
</dbReference>
<dbReference type="Gene3D" id="3.30.43.10">
    <property type="entry name" value="Uridine Diphospho-n-acetylenolpyruvylglucosamine Reductase, domain 2"/>
    <property type="match status" value="1"/>
</dbReference>
<dbReference type="InterPro" id="IPR010031">
    <property type="entry name" value="FAD_lactone_oxidase-like"/>
</dbReference>
<feature type="domain" description="FAD-binding PCMH-type" evidence="2">
    <location>
        <begin position="10"/>
        <end position="174"/>
    </location>
</feature>
<dbReference type="InterPro" id="IPR016171">
    <property type="entry name" value="Vanillyl_alc_oxidase_C-sub2"/>
</dbReference>
<dbReference type="AlphaFoldDB" id="A0A6L9XUY7"/>
<dbReference type="PIRSF" id="PIRSF000136">
    <property type="entry name" value="LGO_GLO"/>
    <property type="match status" value="1"/>
</dbReference>
<dbReference type="EMBL" id="JAAGWY010000001">
    <property type="protein sequence ID" value="NEN04874.1"/>
    <property type="molecule type" value="Genomic_DNA"/>
</dbReference>
<dbReference type="GO" id="GO:0003885">
    <property type="term" value="F:D-arabinono-1,4-lactone oxidase activity"/>
    <property type="evidence" value="ECO:0007669"/>
    <property type="project" value="InterPro"/>
</dbReference>
<dbReference type="PROSITE" id="PS51387">
    <property type="entry name" value="FAD_PCMH"/>
    <property type="match status" value="1"/>
</dbReference>
<dbReference type="InterPro" id="IPR016169">
    <property type="entry name" value="FAD-bd_PCMH_sub2"/>
</dbReference>
<dbReference type="PANTHER" id="PTHR43762:SF1">
    <property type="entry name" value="D-ARABINONO-1,4-LACTONE OXIDASE"/>
    <property type="match status" value="1"/>
</dbReference>
<dbReference type="GO" id="GO:0080049">
    <property type="term" value="F:L-gulono-1,4-lactone dehydrogenase activity"/>
    <property type="evidence" value="ECO:0007669"/>
    <property type="project" value="TreeGrafter"/>
</dbReference>
<comment type="caution">
    <text evidence="3">The sequence shown here is derived from an EMBL/GenBank/DDBJ whole genome shotgun (WGS) entry which is preliminary data.</text>
</comment>
<dbReference type="Proteomes" id="UP000474967">
    <property type="component" value="Unassembled WGS sequence"/>
</dbReference>
<keyword evidence="1" id="KW-0560">Oxidoreductase</keyword>
<dbReference type="Gene3D" id="3.30.70.2530">
    <property type="match status" value="1"/>
</dbReference>
<reference evidence="3 4" key="1">
    <citation type="journal article" date="2014" name="J. Microbiol.">
        <title>Diaminobutyricibacter tongyongensis gen. nov., sp. nov. and Homoserinibacter gongjuensis gen. nov., sp. nov. belong to the family Microbacteriaceae.</title>
        <authorList>
            <person name="Kim S.J."/>
            <person name="Ahn J.H."/>
            <person name="Weon H.Y."/>
            <person name="Hamada M."/>
            <person name="Suzuki K."/>
            <person name="Kwon S.W."/>
        </authorList>
    </citation>
    <scope>NUCLEOTIDE SEQUENCE [LARGE SCALE GENOMIC DNA]</scope>
    <source>
        <strain evidence="3 4">NBRC 108724</strain>
    </source>
</reference>
<protein>
    <submittedName>
        <fullName evidence="3">FAD-binding protein</fullName>
    </submittedName>
</protein>
<proteinExistence type="predicted"/>
<evidence type="ECO:0000256" key="1">
    <source>
        <dbReference type="ARBA" id="ARBA00023002"/>
    </source>
</evidence>
<evidence type="ECO:0000259" key="2">
    <source>
        <dbReference type="PROSITE" id="PS51387"/>
    </source>
</evidence>
<dbReference type="GO" id="GO:0016020">
    <property type="term" value="C:membrane"/>
    <property type="evidence" value="ECO:0007669"/>
    <property type="project" value="InterPro"/>
</dbReference>
<dbReference type="InterPro" id="IPR016166">
    <property type="entry name" value="FAD-bd_PCMH"/>
</dbReference>